<dbReference type="RefSeq" id="WP_086320273.1">
    <property type="nucleotide sequence ID" value="NZ_NASD01000007.1"/>
</dbReference>
<dbReference type="InterPro" id="IPR011545">
    <property type="entry name" value="DEAD/DEAH_box_helicase_dom"/>
</dbReference>
<reference evidence="16 17" key="1">
    <citation type="submission" date="2017-03" db="EMBL/GenBank/DDBJ databases">
        <title>Comparative genomics of honeybee gut symbionts reveal geographically distinct and subgroup specific antibiotic resistance.</title>
        <authorList>
            <person name="Ludvigsen J."/>
            <person name="Porcellato D."/>
            <person name="Labee-Lund T.M."/>
            <person name="Amdam G.V."/>
            <person name="Rudi K."/>
        </authorList>
    </citation>
    <scope>NUCLEOTIDE SEQUENCE [LARGE SCALE GENOMIC DNA]</scope>
    <source>
        <strain evidence="16 17">A-4-12</strain>
    </source>
</reference>
<dbReference type="InterPro" id="IPR014013">
    <property type="entry name" value="Helic_SF1/SF2_ATP-bd_DinG/Rad3"/>
</dbReference>
<dbReference type="GO" id="GO:0043139">
    <property type="term" value="F:5'-3' DNA helicase activity"/>
    <property type="evidence" value="ECO:0007669"/>
    <property type="project" value="UniProtKB-EC"/>
</dbReference>
<evidence type="ECO:0000256" key="13">
    <source>
        <dbReference type="ARBA" id="ARBA00048954"/>
    </source>
</evidence>
<name>A0A242NVP9_9GAMM</name>
<dbReference type="GO" id="GO:0005524">
    <property type="term" value="F:ATP binding"/>
    <property type="evidence" value="ECO:0007669"/>
    <property type="project" value="UniProtKB-KW"/>
</dbReference>
<dbReference type="InterPro" id="IPR027417">
    <property type="entry name" value="P-loop_NTPase"/>
</dbReference>
<dbReference type="InterPro" id="IPR010614">
    <property type="entry name" value="RAD3-like_helicase_DEAD"/>
</dbReference>
<keyword evidence="2" id="KW-0479">Metal-binding</keyword>
<dbReference type="SUPFAM" id="SSF52540">
    <property type="entry name" value="P-loop containing nucleoside triphosphate hydrolases"/>
    <property type="match status" value="1"/>
</dbReference>
<evidence type="ECO:0000256" key="14">
    <source>
        <dbReference type="ARBA" id="ARBA00071792"/>
    </source>
</evidence>
<evidence type="ECO:0000256" key="7">
    <source>
        <dbReference type="ARBA" id="ARBA00023004"/>
    </source>
</evidence>
<keyword evidence="5 16" id="KW-0347">Helicase</keyword>
<dbReference type="PANTHER" id="PTHR11472:SF34">
    <property type="entry name" value="REGULATOR OF TELOMERE ELONGATION HELICASE 1"/>
    <property type="match status" value="1"/>
</dbReference>
<feature type="domain" description="Helicase ATP-binding" evidence="15">
    <location>
        <begin position="10"/>
        <end position="272"/>
    </location>
</feature>
<evidence type="ECO:0000256" key="12">
    <source>
        <dbReference type="ARBA" id="ARBA00044969"/>
    </source>
</evidence>
<dbReference type="GO" id="GO:0016818">
    <property type="term" value="F:hydrolase activity, acting on acid anhydrides, in phosphorus-containing anhydrides"/>
    <property type="evidence" value="ECO:0007669"/>
    <property type="project" value="InterPro"/>
</dbReference>
<dbReference type="GO" id="GO:0051536">
    <property type="term" value="F:iron-sulfur cluster binding"/>
    <property type="evidence" value="ECO:0007669"/>
    <property type="project" value="UniProtKB-KW"/>
</dbReference>
<keyword evidence="9" id="KW-0238">DNA-binding</keyword>
<dbReference type="GO" id="GO:0006281">
    <property type="term" value="P:DNA repair"/>
    <property type="evidence" value="ECO:0007669"/>
    <property type="project" value="TreeGrafter"/>
</dbReference>
<dbReference type="Pfam" id="PF13307">
    <property type="entry name" value="Helicase_C_2"/>
    <property type="match status" value="1"/>
</dbReference>
<keyword evidence="6" id="KW-0067">ATP-binding</keyword>
<keyword evidence="4" id="KW-0378">Hydrolase</keyword>
<evidence type="ECO:0000256" key="11">
    <source>
        <dbReference type="ARBA" id="ARBA00038058"/>
    </source>
</evidence>
<dbReference type="Gene3D" id="3.40.50.300">
    <property type="entry name" value="P-loop containing nucleotide triphosphate hydrolases"/>
    <property type="match status" value="2"/>
</dbReference>
<evidence type="ECO:0000256" key="10">
    <source>
        <dbReference type="ARBA" id="ARBA00023235"/>
    </source>
</evidence>
<dbReference type="EC" id="5.6.2.3" evidence="12"/>
<keyword evidence="10" id="KW-0413">Isomerase</keyword>
<sequence>MIDDFAENGLLATAIDGFVARTPQKQMANKVTKAIQAQQSLVVEAGTGTGKTFAYLVPALRSEKKVIISTGSKNLQEQLYSKDLPIIKKALNYTGKISLLKGRANYLCLERMYHQYAAAGDLDKNLRTDLVRVKNWSIKTKDGDISKCTTVTEDNPIWPILTSTNDNCLGSECEHYNDCYVVKARKRALNADIVVVNHHLFLADVVVKDTGFGELIPKADVMIFDEAHQLPDLACHYFGEQLTSRQLFDLAKEINLAYRTEVKDMSQLQQCADKLQKCTQDLRLLINQQNNKGNLRYLFNQANIKQELSYLFDALDFCKEVLLLAIGRSTTLDNCFDRVNQYQLLLKRLTETHVSGFSYWYESSYSSFLFALTPLSVADKFAELLIERKGSWIFTSATLSVDNQLDYFTKRLGLTNSDSLILESPFDYNNQTILCVPRYIPSPNEQGNAEKLVNILLPVIEANKGRCFFLCTSYAMMNALATQFRELTKLPVLVQGDTSKVKLLEQFIHSGNALLIATSSFWEGIDVRGDTLSCVIIDKLPFTSPDDPLIKARIEDCQMQGGDAFNEVQLPEAVITLKQGVGRLIRHHNDRGAIIICDNRLVMRPYGATFINSLPPSPRTRDINKVINFLLSNSESITDNLESK</sequence>
<dbReference type="GO" id="GO:0046872">
    <property type="term" value="F:metal ion binding"/>
    <property type="evidence" value="ECO:0007669"/>
    <property type="project" value="UniProtKB-KW"/>
</dbReference>
<protein>
    <recommendedName>
        <fullName evidence="14">ATP-dependent DNA helicase YoaA</fullName>
        <ecNumber evidence="12">5.6.2.3</ecNumber>
    </recommendedName>
</protein>
<evidence type="ECO:0000256" key="4">
    <source>
        <dbReference type="ARBA" id="ARBA00022801"/>
    </source>
</evidence>
<dbReference type="GO" id="GO:0003677">
    <property type="term" value="F:DNA binding"/>
    <property type="evidence" value="ECO:0007669"/>
    <property type="project" value="UniProtKB-KW"/>
</dbReference>
<evidence type="ECO:0000256" key="1">
    <source>
        <dbReference type="ARBA" id="ARBA00001966"/>
    </source>
</evidence>
<keyword evidence="7" id="KW-0408">Iron</keyword>
<dbReference type="FunFam" id="3.40.50.300:FF:000466">
    <property type="entry name" value="ATP-dependent DNA helicase"/>
    <property type="match status" value="1"/>
</dbReference>
<comment type="catalytic activity">
    <reaction evidence="13">
        <text>ATP + H2O = ADP + phosphate + H(+)</text>
        <dbReference type="Rhea" id="RHEA:13065"/>
        <dbReference type="ChEBI" id="CHEBI:15377"/>
        <dbReference type="ChEBI" id="CHEBI:15378"/>
        <dbReference type="ChEBI" id="CHEBI:30616"/>
        <dbReference type="ChEBI" id="CHEBI:43474"/>
        <dbReference type="ChEBI" id="CHEBI:456216"/>
        <dbReference type="EC" id="5.6.2.3"/>
    </reaction>
</comment>
<dbReference type="InterPro" id="IPR006555">
    <property type="entry name" value="ATP-dep_Helicase_C"/>
</dbReference>
<dbReference type="InterPro" id="IPR014001">
    <property type="entry name" value="Helicase_ATP-bd"/>
</dbReference>
<comment type="similarity">
    <text evidence="11">Belongs to the helicase family. DinG subfamily.</text>
</comment>
<dbReference type="Proteomes" id="UP000194968">
    <property type="component" value="Unassembled WGS sequence"/>
</dbReference>
<evidence type="ECO:0000256" key="2">
    <source>
        <dbReference type="ARBA" id="ARBA00022723"/>
    </source>
</evidence>
<evidence type="ECO:0000256" key="8">
    <source>
        <dbReference type="ARBA" id="ARBA00023014"/>
    </source>
</evidence>
<gene>
    <name evidence="16" type="ORF">B6D06_03890</name>
</gene>
<dbReference type="FunFam" id="3.40.50.300:FF:000499">
    <property type="entry name" value="ATP-dependent DNA helicase"/>
    <property type="match status" value="1"/>
</dbReference>
<proteinExistence type="inferred from homology"/>
<dbReference type="InterPro" id="IPR045028">
    <property type="entry name" value="DinG/Rad3-like"/>
</dbReference>
<evidence type="ECO:0000313" key="17">
    <source>
        <dbReference type="Proteomes" id="UP000194968"/>
    </source>
</evidence>
<comment type="caution">
    <text evidence="16">The sequence shown here is derived from an EMBL/GenBank/DDBJ whole genome shotgun (WGS) entry which is preliminary data.</text>
</comment>
<evidence type="ECO:0000259" key="15">
    <source>
        <dbReference type="PROSITE" id="PS51193"/>
    </source>
</evidence>
<dbReference type="OrthoDB" id="9805194at2"/>
<dbReference type="EMBL" id="NASK01000084">
    <property type="protein sequence ID" value="OTQ50769.1"/>
    <property type="molecule type" value="Genomic_DNA"/>
</dbReference>
<keyword evidence="8" id="KW-0411">Iron-sulfur</keyword>
<dbReference type="PANTHER" id="PTHR11472">
    <property type="entry name" value="DNA REPAIR DEAD HELICASE RAD3/XP-D SUBFAMILY MEMBER"/>
    <property type="match status" value="1"/>
</dbReference>
<comment type="cofactor">
    <cofactor evidence="1">
        <name>[4Fe-4S] cluster</name>
        <dbReference type="ChEBI" id="CHEBI:49883"/>
    </cofactor>
</comment>
<dbReference type="Pfam" id="PF06733">
    <property type="entry name" value="DEAD_2"/>
    <property type="match status" value="1"/>
</dbReference>
<evidence type="ECO:0000256" key="3">
    <source>
        <dbReference type="ARBA" id="ARBA00022741"/>
    </source>
</evidence>
<dbReference type="PROSITE" id="PS51193">
    <property type="entry name" value="HELICASE_ATP_BIND_2"/>
    <property type="match status" value="1"/>
</dbReference>
<dbReference type="AlphaFoldDB" id="A0A242NVP9"/>
<evidence type="ECO:0000256" key="5">
    <source>
        <dbReference type="ARBA" id="ARBA00022806"/>
    </source>
</evidence>
<evidence type="ECO:0000313" key="16">
    <source>
        <dbReference type="EMBL" id="OTQ50769.1"/>
    </source>
</evidence>
<accession>A0A242NVP9</accession>
<evidence type="ECO:0000256" key="9">
    <source>
        <dbReference type="ARBA" id="ARBA00023125"/>
    </source>
</evidence>
<evidence type="ECO:0000256" key="6">
    <source>
        <dbReference type="ARBA" id="ARBA00022840"/>
    </source>
</evidence>
<dbReference type="SMART" id="SM00487">
    <property type="entry name" value="DEXDc"/>
    <property type="match status" value="1"/>
</dbReference>
<dbReference type="Pfam" id="PF00270">
    <property type="entry name" value="DEAD"/>
    <property type="match status" value="1"/>
</dbReference>
<keyword evidence="3" id="KW-0547">Nucleotide-binding</keyword>
<organism evidence="16 17">
    <name type="scientific">Gilliamella apis</name>
    <dbReference type="NCBI Taxonomy" id="1970738"/>
    <lineage>
        <taxon>Bacteria</taxon>
        <taxon>Pseudomonadati</taxon>
        <taxon>Pseudomonadota</taxon>
        <taxon>Gammaproteobacteria</taxon>
        <taxon>Orbales</taxon>
        <taxon>Orbaceae</taxon>
        <taxon>Gilliamella</taxon>
    </lineage>
</organism>
<dbReference type="SMART" id="SM00491">
    <property type="entry name" value="HELICc2"/>
    <property type="match status" value="1"/>
</dbReference>